<gene>
    <name evidence="1" type="ORF">SAMN05421733_107142</name>
</gene>
<dbReference type="SUPFAM" id="SSF54523">
    <property type="entry name" value="Pili subunits"/>
    <property type="match status" value="1"/>
</dbReference>
<dbReference type="NCBIfam" id="TIGR02532">
    <property type="entry name" value="IV_pilin_GFxxxE"/>
    <property type="match status" value="1"/>
</dbReference>
<evidence type="ECO:0000313" key="2">
    <source>
        <dbReference type="Proteomes" id="UP000242501"/>
    </source>
</evidence>
<reference evidence="2" key="1">
    <citation type="submission" date="2016-09" db="EMBL/GenBank/DDBJ databases">
        <authorList>
            <person name="Varghese N."/>
            <person name="Submissions S."/>
        </authorList>
    </citation>
    <scope>NUCLEOTIDE SEQUENCE [LARGE SCALE GENOMIC DNA]</scope>
    <source>
        <strain evidence="2">ANC 4422</strain>
    </source>
</reference>
<protein>
    <submittedName>
        <fullName evidence="1">Type IV pilus assembly protein PilW</fullName>
    </submittedName>
</protein>
<dbReference type="Proteomes" id="UP000242501">
    <property type="component" value="Unassembled WGS sequence"/>
</dbReference>
<dbReference type="GO" id="GO:0043683">
    <property type="term" value="P:type IV pilus assembly"/>
    <property type="evidence" value="ECO:0007669"/>
    <property type="project" value="InterPro"/>
</dbReference>
<dbReference type="AlphaFoldDB" id="A0A1G6I061"/>
<dbReference type="Gene3D" id="3.30.700.10">
    <property type="entry name" value="Glycoprotein, Type 4 Pilin"/>
    <property type="match status" value="1"/>
</dbReference>
<dbReference type="Pfam" id="PF07963">
    <property type="entry name" value="N_methyl"/>
    <property type="match status" value="1"/>
</dbReference>
<name>A0A1G6I061_9GAMM</name>
<accession>A0A1G6I061</accession>
<organism evidence="1 2">
    <name type="scientific">Acinetobacter boissieri</name>
    <dbReference type="NCBI Taxonomy" id="1219383"/>
    <lineage>
        <taxon>Bacteria</taxon>
        <taxon>Pseudomonadati</taxon>
        <taxon>Pseudomonadota</taxon>
        <taxon>Gammaproteobacteria</taxon>
        <taxon>Moraxellales</taxon>
        <taxon>Moraxellaceae</taxon>
        <taxon>Acinetobacter</taxon>
    </lineage>
</organism>
<dbReference type="EMBL" id="FMYL01000007">
    <property type="protein sequence ID" value="SDB99778.1"/>
    <property type="molecule type" value="Genomic_DNA"/>
</dbReference>
<dbReference type="STRING" id="1219383.SAMN05421733_107142"/>
<sequence length="279" mass="29817">MHMQKGFTMVELLIALLLGTIISSIALMLFLSGQRSQALQQATSEIQDGSNFSLDYMVKNIRKANFGSDGETVNNNSPNGGIVLTSTNLSGVSNGFVTLNAASDSASNRVNVGNSDQLTIQYLVPQDQVNQGFFDCTGQQVTQSRYVVERYFVRQNGGLVCTSNRDGNVGSLGSNAQLIMPGVDYFRVLLSVQRSGDSALRDVSINTYNGVDNIVGVKLGILVTSNQTIGTNIAFNQGQSIRVLDRTVALNSTNTTTSNLRVVLEQTVAFRNAIGGGAS</sequence>
<dbReference type="RefSeq" id="WP_244518244.1">
    <property type="nucleotide sequence ID" value="NZ_FMYL01000007.1"/>
</dbReference>
<evidence type="ECO:0000313" key="1">
    <source>
        <dbReference type="EMBL" id="SDB99778.1"/>
    </source>
</evidence>
<dbReference type="InterPro" id="IPR012902">
    <property type="entry name" value="N_methyl_site"/>
</dbReference>
<keyword evidence="2" id="KW-1185">Reference proteome</keyword>
<dbReference type="InterPro" id="IPR045584">
    <property type="entry name" value="Pilin-like"/>
</dbReference>
<proteinExistence type="predicted"/>